<dbReference type="InterPro" id="IPR011801">
    <property type="entry name" value="Swm_rep_I_cyn"/>
</dbReference>
<dbReference type="Pfam" id="PF13205">
    <property type="entry name" value="Big_5"/>
    <property type="match status" value="5"/>
</dbReference>
<gene>
    <name evidence="4" type="ORF">NQZ67_22975</name>
</gene>
<name>A0A9X2SB78_9BACL</name>
<evidence type="ECO:0000256" key="2">
    <source>
        <dbReference type="SAM" id="SignalP"/>
    </source>
</evidence>
<sequence>MNRTRKLSLLLAVAMLLQLGLPGWSAPKIAEAAIGGPVAQSFYPADNLTSVPLGTDLRILFDENVKLGASTASIDIYRSTDNVLVESIGMGSGKVTISGQREAIINPALSLTSNKFALNTEYYVLVDAGAFLNVSNNAPYAGIQSATRWNFRTVEAEDAIRPTLARPNSYSPSGPGPYSITSPITIEFSEDVYASSGYITLESTDDTRHIPVTSSSLTGSGSEWITITPEGALLPLTTYTVRITGSNFEDASGNAFNGVSWTFTTAAAPVNLASGSPFYPADNANLVPIESDLRIVFDQDVQANGGKLVEIRRVSDNVAVYSEQANHATIIVNNATDTVTINPSANLTANTAYYVYIEPGAFSQLNNASQWFYGITAATIWNFTTGYGDDNSPPSVTGHSPARYGTSANANTNLVLTFNEPVYPYSGNIEIRQSVGNGLFRSIPITSARVTGGGTTQLTINATGRISSSDPEKPFLSNTKYYVTMGNRAIHDGKGNFFTGLTGTSDWEFTITQDGVRPMLVSVSPASGSTAVDVTTSTEFIATFDKPVMKGTDPTKRILINPTTSFGSGAVGTYTVDPTNSRRIIIKPDTTLTRDANYHITIDEGAITDLVGNAFIGIQNQYQWSFLTKGGDTTAPTVSKSEVSGSIIRLIYNEPLNSALTPSPASYYVTVAGAPRNVTSVKVEGNMVLLTLSGSVGYNQKVELSYTRPSTGLVQDLTGNEAASLSKIEISNGFTSTNPVVSSGSSSGNTVVLNFSESLMSPSAYAYTQFTVQVGGTNYNTTAIWHSGSTIQLSLSGTIPSGQSVRVTYSPSSYPLYGTSGNAVSAFSSYSVTSGSGGTGDIGAPNVQYITAVGSVVTIKYNETLIPTSTPNAYQYSITADGQTRAVSGVTLSGDTVILTLNSSVSSGQSILVSYVSVPNTLMDYSGNAAASFTQISANSGTGTGGSLALQSTVVKGTALTLTYNSPLNTTYVPTASSYLVRVQGSIRLVTNVQVVGSTVVLTLNPIVNVGEQVDVTYLNATDGIRSASGQLATTFTSMTALNQTTVLDGLTGDFESAEGGVGIKTTGATMSSDTTSTGTAVNRYTVKSDKFLAAVSTARGAGLKEPRIVFTVPEAERAATVAIPVIALESAAKQGNAIFAVKHGDATYELPLTAVNYSELSRALGGSAITNHVLISMERGSTSKTSALTTMLVSSRATLVAGPIHYEVNVVNGTNRQEIKNYGEYVSRTISTSASIDPRETAVVWLDPVTNTLSYVPTTFKTVNGVTTATFQRKGNSAYALVKGGSSFTDTASHWANAIVQMMARKYIVEGRTASQYEPDKSITRGEFASYIAKGLGLTGNRAEAAKFKDVNANTAMGAYIGAAASAGIVNGVDSSNFKPNSYITRQDMATMMMRAWAFAGRSISLPSSQDSYLASFTDRGKIGSYAKTSMAQAIYLGIINGKTASTLSPTTNASRAEGAVMIMRLLEKAELLSQ</sequence>
<feature type="domain" description="SLH" evidence="3">
    <location>
        <begin position="1415"/>
        <end position="1476"/>
    </location>
</feature>
<dbReference type="PROSITE" id="PS51272">
    <property type="entry name" value="SLH"/>
    <property type="match status" value="3"/>
</dbReference>
<protein>
    <submittedName>
        <fullName evidence="4">Ig-like domain-containing protein</fullName>
    </submittedName>
</protein>
<keyword evidence="5" id="KW-1185">Reference proteome</keyword>
<dbReference type="NCBIfam" id="TIGR02059">
    <property type="entry name" value="swm_rep_I"/>
    <property type="match status" value="4"/>
</dbReference>
<dbReference type="InterPro" id="IPR028059">
    <property type="entry name" value="SWM_rpt"/>
</dbReference>
<dbReference type="EMBL" id="JANIPJ010000019">
    <property type="protein sequence ID" value="MCR2806750.1"/>
    <property type="molecule type" value="Genomic_DNA"/>
</dbReference>
<proteinExistence type="predicted"/>
<reference evidence="4" key="1">
    <citation type="submission" date="2022-08" db="EMBL/GenBank/DDBJ databases">
        <title>The genomic sequence of strain Paenibacillus sp. SCIV0701.</title>
        <authorList>
            <person name="Zhao H."/>
        </authorList>
    </citation>
    <scope>NUCLEOTIDE SEQUENCE</scope>
    <source>
        <strain evidence="4">SCIV0701</strain>
    </source>
</reference>
<evidence type="ECO:0000313" key="4">
    <source>
        <dbReference type="EMBL" id="MCR2806750.1"/>
    </source>
</evidence>
<feature type="chain" id="PRO_5040866379" evidence="2">
    <location>
        <begin position="26"/>
        <end position="1476"/>
    </location>
</feature>
<feature type="signal peptide" evidence="2">
    <location>
        <begin position="1"/>
        <end position="25"/>
    </location>
</feature>
<feature type="domain" description="SLH" evidence="3">
    <location>
        <begin position="1345"/>
        <end position="1408"/>
    </location>
</feature>
<keyword evidence="1 2" id="KW-0732">Signal</keyword>
<organism evidence="4 5">
    <name type="scientific">Paenibacillus soyae</name>
    <dbReference type="NCBI Taxonomy" id="2969249"/>
    <lineage>
        <taxon>Bacteria</taxon>
        <taxon>Bacillati</taxon>
        <taxon>Bacillota</taxon>
        <taxon>Bacilli</taxon>
        <taxon>Bacillales</taxon>
        <taxon>Paenibacillaceae</taxon>
        <taxon>Paenibacillus</taxon>
    </lineage>
</organism>
<comment type="caution">
    <text evidence="4">The sequence shown here is derived from an EMBL/GenBank/DDBJ whole genome shotgun (WGS) entry which is preliminary data.</text>
</comment>
<dbReference type="InterPro" id="IPR014755">
    <property type="entry name" value="Cu-Rt/internalin_Ig-like"/>
</dbReference>
<dbReference type="InterPro" id="IPR001119">
    <property type="entry name" value="SLH_dom"/>
</dbReference>
<dbReference type="RefSeq" id="WP_257450522.1">
    <property type="nucleotide sequence ID" value="NZ_JANIPJ010000019.1"/>
</dbReference>
<evidence type="ECO:0000256" key="1">
    <source>
        <dbReference type="ARBA" id="ARBA00022729"/>
    </source>
</evidence>
<dbReference type="Pfam" id="PF00395">
    <property type="entry name" value="SLH"/>
    <property type="match status" value="3"/>
</dbReference>
<feature type="domain" description="SLH" evidence="3">
    <location>
        <begin position="1284"/>
        <end position="1344"/>
    </location>
</feature>
<accession>A0A9X2SB78</accession>
<dbReference type="Proteomes" id="UP001141950">
    <property type="component" value="Unassembled WGS sequence"/>
</dbReference>
<evidence type="ECO:0000259" key="3">
    <source>
        <dbReference type="PROSITE" id="PS51272"/>
    </source>
</evidence>
<evidence type="ECO:0000313" key="5">
    <source>
        <dbReference type="Proteomes" id="UP001141950"/>
    </source>
</evidence>
<dbReference type="Pfam" id="PF13753">
    <property type="entry name" value="SWM_repeat"/>
    <property type="match status" value="4"/>
</dbReference>
<dbReference type="Gene3D" id="2.60.40.1220">
    <property type="match status" value="3"/>
</dbReference>
<dbReference type="InterPro" id="IPR032812">
    <property type="entry name" value="SbsA_Ig"/>
</dbReference>